<organism evidence="1">
    <name type="scientific">Siphoviridae sp. ct6Ob18</name>
    <dbReference type="NCBI Taxonomy" id="2827783"/>
    <lineage>
        <taxon>Viruses</taxon>
        <taxon>Duplodnaviria</taxon>
        <taxon>Heunggongvirae</taxon>
        <taxon>Uroviricota</taxon>
        <taxon>Caudoviricetes</taxon>
    </lineage>
</organism>
<reference evidence="1" key="1">
    <citation type="journal article" date="2021" name="Proc. Natl. Acad. Sci. U.S.A.">
        <title>A Catalog of Tens of Thousands of Viruses from Human Metagenomes Reveals Hidden Associations with Chronic Diseases.</title>
        <authorList>
            <person name="Tisza M.J."/>
            <person name="Buck C.B."/>
        </authorList>
    </citation>
    <scope>NUCLEOTIDE SEQUENCE</scope>
    <source>
        <strain evidence="1">Ct6Ob18</strain>
    </source>
</reference>
<evidence type="ECO:0000313" key="1">
    <source>
        <dbReference type="EMBL" id="DAF62577.1"/>
    </source>
</evidence>
<dbReference type="EMBL" id="BK032824">
    <property type="protein sequence ID" value="DAF62577.1"/>
    <property type="molecule type" value="Genomic_DNA"/>
</dbReference>
<dbReference type="PROSITE" id="PS51257">
    <property type="entry name" value="PROKAR_LIPOPROTEIN"/>
    <property type="match status" value="1"/>
</dbReference>
<name>A0A8S5TH55_9CAUD</name>
<accession>A0A8S5TH55</accession>
<proteinExistence type="predicted"/>
<sequence>MKKILIICALLAMMVGCASPRKSVENHPVKESHQPDALPGNKENRFMKQFRQADSVFNEKYNIKGYGM</sequence>
<keyword evidence="1" id="KW-0449">Lipoprotein</keyword>
<protein>
    <submittedName>
        <fullName evidence="1">Prokaryotic membrane lipoprotein lipid attachment site</fullName>
    </submittedName>
</protein>